<sequence>MRQVIWILIAFASVCTGFYGCHHLQATETQTVNSGEERLEISFRFHRGGIASSQYAIWIEDESGRLVRTLYATSFTVEGGYEYRKDAIPLWVGKARPQMMTSAQVDAITGATPQNGNLTYQWDGTDDKGNCLPPGIYKFFVEGTLYWKSRVLYSGKLHWGNKVSDSISVEVRYFNQSSTNENMITELKAYHINK</sequence>
<protein>
    <submittedName>
        <fullName evidence="1">DUF2271 domain-containing protein</fullName>
    </submittedName>
</protein>
<accession>A0A412XHK3</accession>
<dbReference type="EMBL" id="QRZC01000008">
    <property type="protein sequence ID" value="RGV42862.1"/>
    <property type="molecule type" value="Genomic_DNA"/>
</dbReference>
<dbReference type="Proteomes" id="UP000285343">
    <property type="component" value="Unassembled WGS sequence"/>
</dbReference>
<name>A0A412XHK3_BACUN</name>
<dbReference type="Gene3D" id="2.60.40.4070">
    <property type="match status" value="1"/>
</dbReference>
<dbReference type="RefSeq" id="WP_087397533.1">
    <property type="nucleotide sequence ID" value="NZ_QRZC01000008.1"/>
</dbReference>
<evidence type="ECO:0000313" key="1">
    <source>
        <dbReference type="EMBL" id="RGV42862.1"/>
    </source>
</evidence>
<dbReference type="InterPro" id="IPR014469">
    <property type="entry name" value="DUF2271"/>
</dbReference>
<comment type="caution">
    <text evidence="1">The sequence shown here is derived from an EMBL/GenBank/DDBJ whole genome shotgun (WGS) entry which is preliminary data.</text>
</comment>
<dbReference type="PROSITE" id="PS51257">
    <property type="entry name" value="PROKAR_LIPOPROTEIN"/>
    <property type="match status" value="1"/>
</dbReference>
<proteinExistence type="predicted"/>
<reference evidence="1 2" key="1">
    <citation type="submission" date="2018-08" db="EMBL/GenBank/DDBJ databases">
        <title>A genome reference for cultivated species of the human gut microbiota.</title>
        <authorList>
            <person name="Zou Y."/>
            <person name="Xue W."/>
            <person name="Luo G."/>
        </authorList>
    </citation>
    <scope>NUCLEOTIDE SEQUENCE [LARGE SCALE GENOMIC DNA]</scope>
    <source>
        <strain evidence="1 2">AF14-42</strain>
    </source>
</reference>
<gene>
    <name evidence="1" type="ORF">DWW14_07790</name>
</gene>
<evidence type="ECO:0000313" key="2">
    <source>
        <dbReference type="Proteomes" id="UP000285343"/>
    </source>
</evidence>
<dbReference type="Pfam" id="PF10029">
    <property type="entry name" value="DUF2271"/>
    <property type="match status" value="1"/>
</dbReference>
<organism evidence="1 2">
    <name type="scientific">Bacteroides uniformis</name>
    <dbReference type="NCBI Taxonomy" id="820"/>
    <lineage>
        <taxon>Bacteria</taxon>
        <taxon>Pseudomonadati</taxon>
        <taxon>Bacteroidota</taxon>
        <taxon>Bacteroidia</taxon>
        <taxon>Bacteroidales</taxon>
        <taxon>Bacteroidaceae</taxon>
        <taxon>Bacteroides</taxon>
    </lineage>
</organism>
<dbReference type="AlphaFoldDB" id="A0A412XHK3"/>